<protein>
    <submittedName>
        <fullName evidence="3">Metal-dependent hydrolase</fullName>
    </submittedName>
</protein>
<comment type="caution">
    <text evidence="3">The sequence shown here is derived from an EMBL/GenBank/DDBJ whole genome shotgun (WGS) entry which is preliminary data.</text>
</comment>
<keyword evidence="3" id="KW-0378">Hydrolase</keyword>
<gene>
    <name evidence="3" type="ORF">BFW38_17150</name>
</gene>
<evidence type="ECO:0000256" key="1">
    <source>
        <dbReference type="SAM" id="SignalP"/>
    </source>
</evidence>
<feature type="chain" id="PRO_5009119732" evidence="1">
    <location>
        <begin position="30"/>
        <end position="331"/>
    </location>
</feature>
<evidence type="ECO:0000313" key="3">
    <source>
        <dbReference type="EMBL" id="ODC05007.1"/>
    </source>
</evidence>
<sequence>MRGYRTLRRQVGLWCCAVMLGSMASIAWAEGVTITPLGSENGELCPMDRALVLEDPTGTRLLYDPGRTVAGANDPRLGDIDVVLISHMHADHVGDKHIKAPNSGCAALGETESDLPATNAVKIAVEHGAKMVTGSEMPAFFAAKLRANGGDPDQSVLARFGGSVQVGGVTIATVPALHSNGVDPSLVEGALGEQMAASGLSGHVGPATGYMLTFSNGLVVYLSGDTGLMAAQKSLVHDYYGAKLAVVNIGDTYTMGPQEAAYAVNEWIQPTSVIASHVNEVATQQGQLVPSSKTEQFIEATDVPVYLPRSGFSMRFDEQGRCLEGCDLPTP</sequence>
<dbReference type="Gene3D" id="3.60.15.10">
    <property type="entry name" value="Ribonuclease Z/Hydroxyacylglutathione hydrolase-like"/>
    <property type="match status" value="1"/>
</dbReference>
<organism evidence="3 4">
    <name type="scientific">Terasakiispira papahanaumokuakeensis</name>
    <dbReference type="NCBI Taxonomy" id="197479"/>
    <lineage>
        <taxon>Bacteria</taxon>
        <taxon>Pseudomonadati</taxon>
        <taxon>Pseudomonadota</taxon>
        <taxon>Gammaproteobacteria</taxon>
        <taxon>Oceanospirillales</taxon>
        <taxon>Terasakiispira</taxon>
    </lineage>
</organism>
<reference evidence="3 4" key="1">
    <citation type="submission" date="2016-08" db="EMBL/GenBank/DDBJ databases">
        <authorList>
            <person name="Seilhamer J.J."/>
        </authorList>
    </citation>
    <scope>NUCLEOTIDE SEQUENCE [LARGE SCALE GENOMIC DNA]</scope>
    <source>
        <strain evidence="3 4">PH27A</strain>
    </source>
</reference>
<dbReference type="InterPro" id="IPR036866">
    <property type="entry name" value="RibonucZ/Hydroxyglut_hydro"/>
</dbReference>
<feature type="signal peptide" evidence="1">
    <location>
        <begin position="1"/>
        <end position="29"/>
    </location>
</feature>
<keyword evidence="1" id="KW-0732">Signal</keyword>
<dbReference type="STRING" id="197479.BFW38_17150"/>
<feature type="domain" description="Metallo-beta-lactamase" evidence="2">
    <location>
        <begin position="59"/>
        <end position="277"/>
    </location>
</feature>
<dbReference type="InterPro" id="IPR050114">
    <property type="entry name" value="UPF0173_UPF0282_UlaG_hydrolase"/>
</dbReference>
<dbReference type="InterPro" id="IPR001279">
    <property type="entry name" value="Metallo-B-lactamas"/>
</dbReference>
<evidence type="ECO:0000313" key="4">
    <source>
        <dbReference type="Proteomes" id="UP000094291"/>
    </source>
</evidence>
<dbReference type="SUPFAM" id="SSF56281">
    <property type="entry name" value="Metallo-hydrolase/oxidoreductase"/>
    <property type="match status" value="1"/>
</dbReference>
<dbReference type="PANTHER" id="PTHR43546">
    <property type="entry name" value="UPF0173 METAL-DEPENDENT HYDROLASE MJ1163-RELATED"/>
    <property type="match status" value="1"/>
</dbReference>
<dbReference type="AlphaFoldDB" id="A0A1E2VDF0"/>
<keyword evidence="4" id="KW-1185">Reference proteome</keyword>
<evidence type="ECO:0000259" key="2">
    <source>
        <dbReference type="Pfam" id="PF12706"/>
    </source>
</evidence>
<dbReference type="PANTHER" id="PTHR43546:SF3">
    <property type="entry name" value="UPF0173 METAL-DEPENDENT HYDROLASE MJ1163"/>
    <property type="match status" value="1"/>
</dbReference>
<dbReference type="Pfam" id="PF12706">
    <property type="entry name" value="Lactamase_B_2"/>
    <property type="match status" value="1"/>
</dbReference>
<name>A0A1E2VDF0_9GAMM</name>
<dbReference type="EMBL" id="MDTQ01000001">
    <property type="protein sequence ID" value="ODC05007.1"/>
    <property type="molecule type" value="Genomic_DNA"/>
</dbReference>
<accession>A0A1E2VDF0</accession>
<dbReference type="RefSeq" id="WP_069000029.1">
    <property type="nucleotide sequence ID" value="NZ_MDTQ01000001.1"/>
</dbReference>
<dbReference type="OrthoDB" id="9803916at2"/>
<proteinExistence type="predicted"/>
<dbReference type="Proteomes" id="UP000094291">
    <property type="component" value="Unassembled WGS sequence"/>
</dbReference>
<dbReference type="GO" id="GO:0016787">
    <property type="term" value="F:hydrolase activity"/>
    <property type="evidence" value="ECO:0007669"/>
    <property type="project" value="UniProtKB-KW"/>
</dbReference>